<dbReference type="InterPro" id="IPR036390">
    <property type="entry name" value="WH_DNA-bd_sf"/>
</dbReference>
<evidence type="ECO:0000256" key="1">
    <source>
        <dbReference type="ARBA" id="ARBA00023015"/>
    </source>
</evidence>
<evidence type="ECO:0000313" key="5">
    <source>
        <dbReference type="EMBL" id="MFC3039390.1"/>
    </source>
</evidence>
<sequence length="185" mass="21584">MTGNETLEQSRARVTKAISQNMNLYGVSPSMGRLYCLLFFSNEPLTLDDMKEELGMSKASMSLAVRTLLDLNMVEKTWVKGVRKDLYVVRDDSYQRFFDYFINKWRPAVTMNTKAIEETISELEGLVGNSDESQEIQEHAQTDMEKLQGWLDYYDWLGRLIDSFETQEIFNFIPMKKKDVQKDET</sequence>
<evidence type="ECO:0000256" key="2">
    <source>
        <dbReference type="ARBA" id="ARBA00023125"/>
    </source>
</evidence>
<name>A0ABV7CT19_9BACI</name>
<keyword evidence="2 4" id="KW-0238">DNA-binding</keyword>
<dbReference type="PANTHER" id="PTHR38465">
    <property type="entry name" value="HTH-TYPE TRANSCRIPTIONAL REGULATOR MJ1563-RELATED"/>
    <property type="match status" value="1"/>
</dbReference>
<proteinExistence type="inferred from homology"/>
<evidence type="ECO:0000256" key="4">
    <source>
        <dbReference type="PIRNR" id="PIRNR006707"/>
    </source>
</evidence>
<gene>
    <name evidence="5" type="ORF">ACFOGI_03940</name>
</gene>
<evidence type="ECO:0000256" key="3">
    <source>
        <dbReference type="ARBA" id="ARBA00023163"/>
    </source>
</evidence>
<dbReference type="Gene3D" id="1.10.10.10">
    <property type="entry name" value="Winged helix-like DNA-binding domain superfamily/Winged helix DNA-binding domain"/>
    <property type="match status" value="1"/>
</dbReference>
<dbReference type="PANTHER" id="PTHR38465:SF1">
    <property type="entry name" value="HTH-TYPE TRANSCRIPTIONAL REGULATOR MJ1563-RELATED"/>
    <property type="match status" value="1"/>
</dbReference>
<dbReference type="Proteomes" id="UP001595279">
    <property type="component" value="Unassembled WGS sequence"/>
</dbReference>
<dbReference type="InterPro" id="IPR026282">
    <property type="entry name" value="MJ1563"/>
</dbReference>
<dbReference type="PIRSF" id="PIRSF006707">
    <property type="entry name" value="MJ1563"/>
    <property type="match status" value="1"/>
</dbReference>
<evidence type="ECO:0000313" key="6">
    <source>
        <dbReference type="Proteomes" id="UP001595279"/>
    </source>
</evidence>
<dbReference type="InterPro" id="IPR036388">
    <property type="entry name" value="WH-like_DNA-bd_sf"/>
</dbReference>
<keyword evidence="3 4" id="KW-0804">Transcription</keyword>
<comment type="similarity">
    <text evidence="4">Belongs to the GbsR family.</text>
</comment>
<dbReference type="EMBL" id="JBHRSA010000012">
    <property type="protein sequence ID" value="MFC3039390.1"/>
    <property type="molecule type" value="Genomic_DNA"/>
</dbReference>
<comment type="caution">
    <text evidence="5">The sequence shown here is derived from an EMBL/GenBank/DDBJ whole genome shotgun (WGS) entry which is preliminary data.</text>
</comment>
<protein>
    <recommendedName>
        <fullName evidence="4">HTH-type transcriptional regulator</fullName>
    </recommendedName>
</protein>
<dbReference type="SUPFAM" id="SSF46785">
    <property type="entry name" value="Winged helix' DNA-binding domain"/>
    <property type="match status" value="1"/>
</dbReference>
<keyword evidence="6" id="KW-1185">Reference proteome</keyword>
<dbReference type="RefSeq" id="WP_390268736.1">
    <property type="nucleotide sequence ID" value="NZ_JBHRSA010000012.1"/>
</dbReference>
<keyword evidence="1 4" id="KW-0805">Transcription regulation</keyword>
<reference evidence="6" key="1">
    <citation type="journal article" date="2019" name="Int. J. Syst. Evol. Microbiol.">
        <title>The Global Catalogue of Microorganisms (GCM) 10K type strain sequencing project: providing services to taxonomists for standard genome sequencing and annotation.</title>
        <authorList>
            <consortium name="The Broad Institute Genomics Platform"/>
            <consortium name="The Broad Institute Genome Sequencing Center for Infectious Disease"/>
            <person name="Wu L."/>
            <person name="Ma J."/>
        </authorList>
    </citation>
    <scope>NUCLEOTIDE SEQUENCE [LARGE SCALE GENOMIC DNA]</scope>
    <source>
        <strain evidence="6">KCTC 13128</strain>
    </source>
</reference>
<accession>A0ABV7CT19</accession>
<organism evidence="5 6">
    <name type="scientific">Virgibacillus xinjiangensis</name>
    <dbReference type="NCBI Taxonomy" id="393090"/>
    <lineage>
        <taxon>Bacteria</taxon>
        <taxon>Bacillati</taxon>
        <taxon>Bacillota</taxon>
        <taxon>Bacilli</taxon>
        <taxon>Bacillales</taxon>
        <taxon>Bacillaceae</taxon>
        <taxon>Virgibacillus</taxon>
    </lineage>
</organism>
<dbReference type="InterPro" id="IPR052362">
    <property type="entry name" value="HTH-GbsR_regulator"/>
</dbReference>